<accession>A0ABY2NZ52</accession>
<comment type="caution">
    <text evidence="6">The sequence shown here is derived from an EMBL/GenBank/DDBJ whole genome shotgun (WGS) entry which is preliminary data.</text>
</comment>
<feature type="transmembrane region" description="Helical" evidence="4">
    <location>
        <begin position="82"/>
        <end position="98"/>
    </location>
</feature>
<keyword evidence="1 4" id="KW-0812">Transmembrane</keyword>
<proteinExistence type="predicted"/>
<sequence length="421" mass="44563">MINNQSLKYKQVLIVFGAAIGMAGGFSSLYFTTLSIFLKPLAFELNWGRGQTSAATISSMVGVTLGAIFVGRLIDRIGSAKVVGASIVLISLLIMSLSQLHGNFFIMTTLSFGIGFLGVGTTALGYLAVLAQWFEKRLGLALGAAMVGLGLGAVIYPIFSQHLISSYGWRIAYITLAGISFGQGLLAWFIIFVLVKQKTHHHNQIKKEETEGQLLAEVLALPSYWILFGIIFIVAASGLGAAIHMAAVITDRGISPEIAARIVAFAGVGLVLGRLISGALMDIFPATNVAAVAFLLGGIGIGLIAVYPEAWIPILGFGAFLGGFAIGAEGDFIPFIIRKYFGMKSFGAIYGTLYGANCLGGVLGPIAFGYCFDVLATYKIALITASFSCVIAGIVTFYLGIIQNKQSVKDLDERLLAAEIK</sequence>
<keyword evidence="3 4" id="KW-0472">Membrane</keyword>
<dbReference type="InterPro" id="IPR036259">
    <property type="entry name" value="MFS_trans_sf"/>
</dbReference>
<evidence type="ECO:0000259" key="5">
    <source>
        <dbReference type="PROSITE" id="PS50850"/>
    </source>
</evidence>
<dbReference type="InterPro" id="IPR020846">
    <property type="entry name" value="MFS_dom"/>
</dbReference>
<dbReference type="InterPro" id="IPR050327">
    <property type="entry name" value="Proton-linked_MCT"/>
</dbReference>
<reference evidence="7" key="1">
    <citation type="journal article" date="2019" name="PLoS Negl. Trop. Dis.">
        <title>Revisiting the worldwide diversity of Leptospira species in the environment.</title>
        <authorList>
            <person name="Vincent A.T."/>
            <person name="Schiettekatte O."/>
            <person name="Bourhy P."/>
            <person name="Veyrier F.J."/>
            <person name="Picardeau M."/>
        </authorList>
    </citation>
    <scope>NUCLEOTIDE SEQUENCE [LARGE SCALE GENOMIC DNA]</scope>
    <source>
        <strain evidence="7">201601298</strain>
    </source>
</reference>
<dbReference type="EMBL" id="RQHK01000008">
    <property type="protein sequence ID" value="TGM74471.1"/>
    <property type="molecule type" value="Genomic_DNA"/>
</dbReference>
<feature type="transmembrane region" description="Helical" evidence="4">
    <location>
        <begin position="104"/>
        <end position="131"/>
    </location>
</feature>
<name>A0ABY2NZ52_9LEPT</name>
<protein>
    <submittedName>
        <fullName evidence="6">MFS transporter</fullName>
    </submittedName>
</protein>
<evidence type="ECO:0000256" key="1">
    <source>
        <dbReference type="ARBA" id="ARBA00022692"/>
    </source>
</evidence>
<dbReference type="PROSITE" id="PS50850">
    <property type="entry name" value="MFS"/>
    <property type="match status" value="1"/>
</dbReference>
<evidence type="ECO:0000313" key="6">
    <source>
        <dbReference type="EMBL" id="TGM74471.1"/>
    </source>
</evidence>
<evidence type="ECO:0000256" key="2">
    <source>
        <dbReference type="ARBA" id="ARBA00022989"/>
    </source>
</evidence>
<feature type="transmembrane region" description="Helical" evidence="4">
    <location>
        <begin position="349"/>
        <end position="368"/>
    </location>
</feature>
<evidence type="ECO:0000313" key="7">
    <source>
        <dbReference type="Proteomes" id="UP000297940"/>
    </source>
</evidence>
<dbReference type="InterPro" id="IPR011701">
    <property type="entry name" value="MFS"/>
</dbReference>
<keyword evidence="2 4" id="KW-1133">Transmembrane helix</keyword>
<feature type="transmembrane region" description="Helical" evidence="4">
    <location>
        <begin position="138"/>
        <end position="159"/>
    </location>
</feature>
<dbReference type="SUPFAM" id="SSF103473">
    <property type="entry name" value="MFS general substrate transporter"/>
    <property type="match status" value="1"/>
</dbReference>
<feature type="transmembrane region" description="Helical" evidence="4">
    <location>
        <begin position="380"/>
        <end position="401"/>
    </location>
</feature>
<keyword evidence="7" id="KW-1185">Reference proteome</keyword>
<feature type="domain" description="Major facilitator superfamily (MFS) profile" evidence="5">
    <location>
        <begin position="13"/>
        <end position="404"/>
    </location>
</feature>
<feature type="transmembrane region" description="Helical" evidence="4">
    <location>
        <begin position="224"/>
        <end position="246"/>
    </location>
</feature>
<organism evidence="6 7">
    <name type="scientific">Leptospira mtsangambouensis</name>
    <dbReference type="NCBI Taxonomy" id="2484912"/>
    <lineage>
        <taxon>Bacteria</taxon>
        <taxon>Pseudomonadati</taxon>
        <taxon>Spirochaetota</taxon>
        <taxon>Spirochaetia</taxon>
        <taxon>Leptospirales</taxon>
        <taxon>Leptospiraceae</taxon>
        <taxon>Leptospira</taxon>
    </lineage>
</organism>
<feature type="transmembrane region" description="Helical" evidence="4">
    <location>
        <begin position="289"/>
        <end position="308"/>
    </location>
</feature>
<feature type="transmembrane region" description="Helical" evidence="4">
    <location>
        <begin position="52"/>
        <end position="70"/>
    </location>
</feature>
<gene>
    <name evidence="6" type="ORF">EHR01_10415</name>
</gene>
<dbReference type="RefSeq" id="WP_135694727.1">
    <property type="nucleotide sequence ID" value="NZ_RQHK01000008.1"/>
</dbReference>
<dbReference type="Pfam" id="PF07690">
    <property type="entry name" value="MFS_1"/>
    <property type="match status" value="1"/>
</dbReference>
<dbReference type="Gene3D" id="1.20.1250.20">
    <property type="entry name" value="MFS general substrate transporter like domains"/>
    <property type="match status" value="2"/>
</dbReference>
<dbReference type="PANTHER" id="PTHR11360">
    <property type="entry name" value="MONOCARBOXYLATE TRANSPORTER"/>
    <property type="match status" value="1"/>
</dbReference>
<feature type="transmembrane region" description="Helical" evidence="4">
    <location>
        <begin position="258"/>
        <end position="277"/>
    </location>
</feature>
<feature type="transmembrane region" description="Helical" evidence="4">
    <location>
        <begin position="12"/>
        <end position="32"/>
    </location>
</feature>
<feature type="transmembrane region" description="Helical" evidence="4">
    <location>
        <begin position="171"/>
        <end position="195"/>
    </location>
</feature>
<evidence type="ECO:0000256" key="3">
    <source>
        <dbReference type="ARBA" id="ARBA00023136"/>
    </source>
</evidence>
<evidence type="ECO:0000256" key="4">
    <source>
        <dbReference type="SAM" id="Phobius"/>
    </source>
</evidence>
<feature type="transmembrane region" description="Helical" evidence="4">
    <location>
        <begin position="314"/>
        <end position="337"/>
    </location>
</feature>
<dbReference type="Proteomes" id="UP000297940">
    <property type="component" value="Unassembled WGS sequence"/>
</dbReference>